<sequence>MSTDLISIFLFTTLFLFFARKVAPVEVGGICPKVAKKIGLVDKPNFRKRHQGLIPLVGGISVYAGICFTFGIVDHYIPHASLYLSCAGVLVLIGALDDRFDIS</sequence>
<feature type="transmembrane region" description="Helical" evidence="1">
    <location>
        <begin position="80"/>
        <end position="96"/>
    </location>
</feature>
<reference evidence="2 3" key="1">
    <citation type="journal article" date="2011" name="BMC Genomics">
        <title>Genome sequencing reveals diversification of virulence factor content and possible host adaptation in distinct subpopulations of Salmonella enterica.</title>
        <authorList>
            <person name="den Bakker H.C."/>
            <person name="Moreno Switt A.I."/>
            <person name="Govoni G."/>
            <person name="Cummings C.A."/>
            <person name="Ranieri M.L."/>
            <person name="Degoricija L."/>
            <person name="Hoelzer K."/>
            <person name="Rodriguez-Rivera L.D."/>
            <person name="Brown S."/>
            <person name="Bolchacova E."/>
            <person name="Furtado M.R."/>
            <person name="Wiedmann M."/>
        </authorList>
    </citation>
    <scope>NUCLEOTIDE SEQUENCE [LARGE SCALE GENOMIC DNA]</scope>
    <source>
        <strain evidence="2 3">S5-403</strain>
    </source>
</reference>
<evidence type="ECO:0000256" key="1">
    <source>
        <dbReference type="SAM" id="Phobius"/>
    </source>
</evidence>
<comment type="caution">
    <text evidence="2">The sequence shown here is derived from an EMBL/GenBank/DDBJ whole genome shotgun (WGS) entry which is preliminary data.</text>
</comment>
<keyword evidence="1" id="KW-0812">Transmembrane</keyword>
<accession>G5QAJ6</accession>
<evidence type="ECO:0000313" key="3">
    <source>
        <dbReference type="Proteomes" id="UP000003221"/>
    </source>
</evidence>
<name>G5QAJ6_SALMO</name>
<organism evidence="2 3">
    <name type="scientific">Salmonella enterica subsp. enterica serovar Montevideo str. S5-403</name>
    <dbReference type="NCBI Taxonomy" id="913242"/>
    <lineage>
        <taxon>Bacteria</taxon>
        <taxon>Pseudomonadati</taxon>
        <taxon>Pseudomonadota</taxon>
        <taxon>Gammaproteobacteria</taxon>
        <taxon>Enterobacterales</taxon>
        <taxon>Enterobacteriaceae</taxon>
        <taxon>Salmonella</taxon>
    </lineage>
</organism>
<keyword evidence="1" id="KW-1133">Transmembrane helix</keyword>
<evidence type="ECO:0000313" key="2">
    <source>
        <dbReference type="EMBL" id="EHC73060.1"/>
    </source>
</evidence>
<dbReference type="Proteomes" id="UP000003221">
    <property type="component" value="Unassembled WGS sequence"/>
</dbReference>
<feature type="non-terminal residue" evidence="2">
    <location>
        <position position="103"/>
    </location>
</feature>
<dbReference type="AlphaFoldDB" id="G5QAJ6"/>
<gene>
    <name evidence="2" type="ORF">LTSEMON_5505</name>
</gene>
<feature type="transmembrane region" description="Helical" evidence="1">
    <location>
        <begin position="53"/>
        <end position="73"/>
    </location>
</feature>
<proteinExistence type="predicted"/>
<protein>
    <submittedName>
        <fullName evidence="2">Undecaprenyl-phosphate alpha-N-acetylglucosaminyl</fullName>
    </submittedName>
</protein>
<keyword evidence="1" id="KW-0472">Membrane</keyword>
<dbReference type="EMBL" id="AFCS01001221">
    <property type="protein sequence ID" value="EHC73060.1"/>
    <property type="molecule type" value="Genomic_DNA"/>
</dbReference>